<evidence type="ECO:0000256" key="1">
    <source>
        <dbReference type="ARBA" id="ARBA00001638"/>
    </source>
</evidence>
<evidence type="ECO:0000256" key="7">
    <source>
        <dbReference type="ARBA" id="ARBA00022801"/>
    </source>
</evidence>
<reference evidence="10" key="1">
    <citation type="submission" date="2017-09" db="EMBL/GenBank/DDBJ databases">
        <title>Depth-based differentiation of microbial function through sediment-hosted aquifers and enrichment of novel symbionts in the deep terrestrial subsurface.</title>
        <authorList>
            <person name="Probst A.J."/>
            <person name="Ladd B."/>
            <person name="Jarett J.K."/>
            <person name="Geller-Mcgrath D.E."/>
            <person name="Sieber C.M.K."/>
            <person name="Emerson J.B."/>
            <person name="Anantharaman K."/>
            <person name="Thomas B.C."/>
            <person name="Malmstrom R."/>
            <person name="Stieglmeier M."/>
            <person name="Klingl A."/>
            <person name="Woyke T."/>
            <person name="Ryan C.M."/>
            <person name="Banfield J.F."/>
        </authorList>
    </citation>
    <scope>NUCLEOTIDE SEQUENCE [LARGE SCALE GENOMIC DNA]</scope>
</reference>
<evidence type="ECO:0000256" key="4">
    <source>
        <dbReference type="ARBA" id="ARBA00011738"/>
    </source>
</evidence>
<comment type="caution">
    <text evidence="9">The sequence shown here is derived from an EMBL/GenBank/DDBJ whole genome shotgun (WGS) entry which is preliminary data.</text>
</comment>
<dbReference type="GO" id="GO:0046872">
    <property type="term" value="F:metal ion binding"/>
    <property type="evidence" value="ECO:0007669"/>
    <property type="project" value="UniProtKB-KW"/>
</dbReference>
<comment type="cofactor">
    <cofactor evidence="3">
        <name>Co(2+)</name>
        <dbReference type="ChEBI" id="CHEBI:48828"/>
    </cofactor>
</comment>
<dbReference type="Pfam" id="PF13023">
    <property type="entry name" value="HD_3"/>
    <property type="match status" value="1"/>
</dbReference>
<keyword evidence="6" id="KW-0479">Metal-binding</keyword>
<gene>
    <name evidence="9" type="ORF">COU09_02245</name>
</gene>
<name>A0A2H0UPW5_9BACT</name>
<comment type="subunit">
    <text evidence="4">Homodimer.</text>
</comment>
<evidence type="ECO:0000313" key="10">
    <source>
        <dbReference type="Proteomes" id="UP000229615"/>
    </source>
</evidence>
<dbReference type="InterPro" id="IPR039356">
    <property type="entry name" value="YfbR/HDDC2"/>
</dbReference>
<feature type="domain" description="HD/PDEase" evidence="8">
    <location>
        <begin position="35"/>
        <end position="153"/>
    </location>
</feature>
<sequence length="202" mass="23647">MESSKISIKDILAFVQMLNDFREVERVVKLKGSDRGENDSEHSYGLAMLTWYLIEGNDLKLDLNKAVRYALVHDLVEVYAGDTFIYDADESYIDSKHDREKEALEKLKKEFPEASGLFTWIDAYEKRADEEAKFVYALDKLHPIYNIYLSGGRSWKEKRVSWQDLWDHKRDKVKLSPEVERLFSELMELLKGEEGGLFPKKI</sequence>
<evidence type="ECO:0000256" key="6">
    <source>
        <dbReference type="ARBA" id="ARBA00022723"/>
    </source>
</evidence>
<evidence type="ECO:0000313" key="9">
    <source>
        <dbReference type="EMBL" id="PIR88472.1"/>
    </source>
</evidence>
<dbReference type="SMART" id="SM00471">
    <property type="entry name" value="HDc"/>
    <property type="match status" value="1"/>
</dbReference>
<comment type="cofactor">
    <cofactor evidence="2">
        <name>Mn(2+)</name>
        <dbReference type="ChEBI" id="CHEBI:29035"/>
    </cofactor>
</comment>
<proteinExistence type="predicted"/>
<dbReference type="Proteomes" id="UP000229615">
    <property type="component" value="Unassembled WGS sequence"/>
</dbReference>
<dbReference type="GO" id="GO:0002953">
    <property type="term" value="F:5'-deoxynucleotidase activity"/>
    <property type="evidence" value="ECO:0007669"/>
    <property type="project" value="UniProtKB-EC"/>
</dbReference>
<comment type="catalytic activity">
    <reaction evidence="1">
        <text>a 2'-deoxyribonucleoside 5'-phosphate + H2O = a 2'-deoxyribonucleoside + phosphate</text>
        <dbReference type="Rhea" id="RHEA:36167"/>
        <dbReference type="ChEBI" id="CHEBI:15377"/>
        <dbReference type="ChEBI" id="CHEBI:18274"/>
        <dbReference type="ChEBI" id="CHEBI:43474"/>
        <dbReference type="ChEBI" id="CHEBI:65317"/>
        <dbReference type="EC" id="3.1.3.89"/>
    </reaction>
</comment>
<evidence type="ECO:0000256" key="2">
    <source>
        <dbReference type="ARBA" id="ARBA00001936"/>
    </source>
</evidence>
<evidence type="ECO:0000256" key="5">
    <source>
        <dbReference type="ARBA" id="ARBA00012964"/>
    </source>
</evidence>
<dbReference type="PANTHER" id="PTHR11845">
    <property type="entry name" value="5'-DEOXYNUCLEOTIDASE HDDC2"/>
    <property type="match status" value="1"/>
</dbReference>
<evidence type="ECO:0000259" key="8">
    <source>
        <dbReference type="SMART" id="SM00471"/>
    </source>
</evidence>
<dbReference type="InterPro" id="IPR006674">
    <property type="entry name" value="HD_domain"/>
</dbReference>
<dbReference type="AlphaFoldDB" id="A0A2H0UPW5"/>
<protein>
    <recommendedName>
        <fullName evidence="5">5'-deoxynucleotidase</fullName>
        <ecNumber evidence="5">3.1.3.89</ecNumber>
    </recommendedName>
</protein>
<dbReference type="GO" id="GO:0005737">
    <property type="term" value="C:cytoplasm"/>
    <property type="evidence" value="ECO:0007669"/>
    <property type="project" value="TreeGrafter"/>
</dbReference>
<dbReference type="InterPro" id="IPR003607">
    <property type="entry name" value="HD/PDEase_dom"/>
</dbReference>
<keyword evidence="7" id="KW-0378">Hydrolase</keyword>
<organism evidence="9 10">
    <name type="scientific">Candidatus Harrisonbacteria bacterium CG10_big_fil_rev_8_21_14_0_10_44_23</name>
    <dbReference type="NCBI Taxonomy" id="1974585"/>
    <lineage>
        <taxon>Bacteria</taxon>
        <taxon>Candidatus Harrisoniibacteriota</taxon>
    </lineage>
</organism>
<dbReference type="PANTHER" id="PTHR11845:SF13">
    <property type="entry name" value="5'-DEOXYNUCLEOTIDASE HDDC2"/>
    <property type="match status" value="1"/>
</dbReference>
<dbReference type="Gene3D" id="1.10.3210.10">
    <property type="entry name" value="Hypothetical protein af1432"/>
    <property type="match status" value="1"/>
</dbReference>
<dbReference type="SUPFAM" id="SSF109604">
    <property type="entry name" value="HD-domain/PDEase-like"/>
    <property type="match status" value="1"/>
</dbReference>
<dbReference type="EC" id="3.1.3.89" evidence="5"/>
<accession>A0A2H0UPW5</accession>
<evidence type="ECO:0000256" key="3">
    <source>
        <dbReference type="ARBA" id="ARBA00001941"/>
    </source>
</evidence>
<dbReference type="EMBL" id="PFBB01000023">
    <property type="protein sequence ID" value="PIR88472.1"/>
    <property type="molecule type" value="Genomic_DNA"/>
</dbReference>